<dbReference type="InterPro" id="IPR015324">
    <property type="entry name" value="Ribosomal_Rsm22-like"/>
</dbReference>
<dbReference type="GO" id="GO:0051536">
    <property type="term" value="F:iron-sulfur cluster binding"/>
    <property type="evidence" value="ECO:0007669"/>
    <property type="project" value="UniProtKB-KW"/>
</dbReference>
<comment type="subcellular location">
    <subcellularLocation>
        <location evidence="1">Mitochondrion</location>
    </subcellularLocation>
</comment>
<evidence type="ECO:0000256" key="1">
    <source>
        <dbReference type="ARBA" id="ARBA00004173"/>
    </source>
</evidence>
<evidence type="ECO:0000256" key="2">
    <source>
        <dbReference type="ARBA" id="ARBA00022723"/>
    </source>
</evidence>
<dbReference type="InterPro" id="IPR052571">
    <property type="entry name" value="Mt_RNA_Methyltransferase"/>
</dbReference>
<evidence type="ECO:0000256" key="5">
    <source>
        <dbReference type="ARBA" id="ARBA00023014"/>
    </source>
</evidence>
<evidence type="ECO:0000313" key="8">
    <source>
        <dbReference type="EMBL" id="JAS19133.1"/>
    </source>
</evidence>
<evidence type="ECO:0000256" key="7">
    <source>
        <dbReference type="ARBA" id="ARBA00045681"/>
    </source>
</evidence>
<gene>
    <name evidence="8" type="ORF">g.9966</name>
</gene>
<sequence>MEVMNKLNYARFNFYLHHFKRQMATKPKLIAELDQEVYKNIEDNGMRPRKHPGRFKFPSNKLPDNVVNAVQSIVKDYPIKKLVEDANLLERFLNGRYPPGEDEEIKEKKAIIKQKVKSKYNLDTANMTEDQKEHFRKVINNQVTTILHQQIYNWKRLDFNEYFCLVYFFGRAAPNYAVISRVFNEISIRHPDFKPKTLFDFGSGIGTVSWVAKNLWNDTIKEFFCVDSSSDMNNFASLILREGKTDTPVPSNVYYRQFLPSQHRPYDMVVSAFSLFELPSSHSRLETLLNLWNKTQEYLIVIEQGTAPGYKLVVEARDFILSLKDKDGNATGYVFAPCSHDKECPSVSINETCNFVVSYFDLELGQREGVKKEIYSYVVLKKGVRSSYDYQWPRIVKPVLKKSKHAICRMCTKEGKHQEIIFTASKHGKIPYKCARSSDWGDLLPINITNVDSTDGAT</sequence>
<keyword evidence="3" id="KW-0809">Transit peptide</keyword>
<dbReference type="SUPFAM" id="SSF53335">
    <property type="entry name" value="S-adenosyl-L-methionine-dependent methyltransferases"/>
    <property type="match status" value="1"/>
</dbReference>
<dbReference type="GO" id="GO:0006412">
    <property type="term" value="P:translation"/>
    <property type="evidence" value="ECO:0007669"/>
    <property type="project" value="InterPro"/>
</dbReference>
<dbReference type="GO" id="GO:0003735">
    <property type="term" value="F:structural constituent of ribosome"/>
    <property type="evidence" value="ECO:0007669"/>
    <property type="project" value="TreeGrafter"/>
</dbReference>
<reference evidence="8" key="1">
    <citation type="submission" date="2015-12" db="EMBL/GenBank/DDBJ databases">
        <title>De novo transcriptome assembly of four potential Pierce s Disease insect vectors from Arizona vineyards.</title>
        <authorList>
            <person name="Tassone E.E."/>
        </authorList>
    </citation>
    <scope>NUCLEOTIDE SEQUENCE</scope>
</reference>
<organism evidence="8">
    <name type="scientific">Clastoptera arizonana</name>
    <name type="common">Arizona spittle bug</name>
    <dbReference type="NCBI Taxonomy" id="38151"/>
    <lineage>
        <taxon>Eukaryota</taxon>
        <taxon>Metazoa</taxon>
        <taxon>Ecdysozoa</taxon>
        <taxon>Arthropoda</taxon>
        <taxon>Hexapoda</taxon>
        <taxon>Insecta</taxon>
        <taxon>Pterygota</taxon>
        <taxon>Neoptera</taxon>
        <taxon>Paraneoptera</taxon>
        <taxon>Hemiptera</taxon>
        <taxon>Auchenorrhyncha</taxon>
        <taxon>Cercopoidea</taxon>
        <taxon>Clastopteridae</taxon>
        <taxon>Clastoptera</taxon>
    </lineage>
</organism>
<dbReference type="AlphaFoldDB" id="A0A1B6D0H8"/>
<keyword evidence="2" id="KW-0479">Metal-binding</keyword>
<dbReference type="GO" id="GO:0005763">
    <property type="term" value="C:mitochondrial small ribosomal subunit"/>
    <property type="evidence" value="ECO:0007669"/>
    <property type="project" value="TreeGrafter"/>
</dbReference>
<evidence type="ECO:0008006" key="9">
    <source>
        <dbReference type="Google" id="ProtNLM"/>
    </source>
</evidence>
<dbReference type="PANTHER" id="PTHR13184:SF5">
    <property type="entry name" value="METHYLTRANSFERASE-LIKE PROTEIN 17, MITOCHONDRIAL"/>
    <property type="match status" value="1"/>
</dbReference>
<dbReference type="PANTHER" id="PTHR13184">
    <property type="entry name" value="37S RIBOSOMAL PROTEIN S22"/>
    <property type="match status" value="1"/>
</dbReference>
<dbReference type="GO" id="GO:0008168">
    <property type="term" value="F:methyltransferase activity"/>
    <property type="evidence" value="ECO:0007669"/>
    <property type="project" value="InterPro"/>
</dbReference>
<dbReference type="EMBL" id="GEDC01018165">
    <property type="protein sequence ID" value="JAS19133.1"/>
    <property type="molecule type" value="Transcribed_RNA"/>
</dbReference>
<keyword evidence="6" id="KW-0496">Mitochondrion</keyword>
<keyword evidence="5" id="KW-0411">Iron-sulfur</keyword>
<comment type="function">
    <text evidence="7">Mitochondrial ribosome (mitoribosome) assembly factor. Binds at the interface of the head and body domains of the mitochondrial small ribosomal subunit (mt-SSU), occluding the mRNA channel and preventing compaction of the head domain towards the body. Probable inactive methyltransferase: retains the characteristic folding and ability to bind S-adenosyl-L-methionine, but it probably lost its methyltransferase activity.</text>
</comment>
<dbReference type="InterPro" id="IPR029063">
    <property type="entry name" value="SAM-dependent_MTases_sf"/>
</dbReference>
<proteinExistence type="predicted"/>
<evidence type="ECO:0000256" key="4">
    <source>
        <dbReference type="ARBA" id="ARBA00023004"/>
    </source>
</evidence>
<evidence type="ECO:0000256" key="6">
    <source>
        <dbReference type="ARBA" id="ARBA00023128"/>
    </source>
</evidence>
<dbReference type="Pfam" id="PF09243">
    <property type="entry name" value="Rsm22"/>
    <property type="match status" value="1"/>
</dbReference>
<accession>A0A1B6D0H8</accession>
<name>A0A1B6D0H8_9HEMI</name>
<keyword evidence="4" id="KW-0408">Iron</keyword>
<evidence type="ECO:0000256" key="3">
    <source>
        <dbReference type="ARBA" id="ARBA00022946"/>
    </source>
</evidence>
<protein>
    <recommendedName>
        <fullName evidence="9">Methyltransferase-like protein 17, mitochondrial</fullName>
    </recommendedName>
</protein>
<dbReference type="GO" id="GO:0046872">
    <property type="term" value="F:metal ion binding"/>
    <property type="evidence" value="ECO:0007669"/>
    <property type="project" value="UniProtKB-KW"/>
</dbReference>